<evidence type="ECO:0000313" key="5">
    <source>
        <dbReference type="Proteomes" id="UP001152320"/>
    </source>
</evidence>
<dbReference type="Proteomes" id="UP001152320">
    <property type="component" value="Chromosome 16"/>
</dbReference>
<dbReference type="AlphaFoldDB" id="A0A9Q0YQ90"/>
<sequence length="233" mass="26365">MHLRQSQIIYMEFTSKRCNSATQCELERNRLSPHLNCTESPFGVSNASCFGHWSMLSDCTCGDPNYRISSQGETYWCYQDGNWNPNIYQLKCLDSCSLPQNYTFIDPLVTDPIPHGTREIMACAVGFSPNDNIVRTCMDGTFSDIPKCLSSCYRLNLTDGLVIFTPDTPDYNNGTELSFSCPSGYKLLGSTSSICLQSVWQITKEPTCKGDVRFVGIYTGIIDWHFIIMKDYY</sequence>
<gene>
    <name evidence="4" type="ORF">HOLleu_31447</name>
</gene>
<dbReference type="SUPFAM" id="SSF57535">
    <property type="entry name" value="Complement control module/SCR domain"/>
    <property type="match status" value="2"/>
</dbReference>
<evidence type="ECO:0000256" key="1">
    <source>
        <dbReference type="ARBA" id="ARBA00023157"/>
    </source>
</evidence>
<evidence type="ECO:0000256" key="2">
    <source>
        <dbReference type="PROSITE-ProRule" id="PRU00302"/>
    </source>
</evidence>
<evidence type="ECO:0000313" key="4">
    <source>
        <dbReference type="EMBL" id="KAJ8026572.1"/>
    </source>
</evidence>
<feature type="disulfide bond" evidence="2">
    <location>
        <begin position="152"/>
        <end position="195"/>
    </location>
</feature>
<accession>A0A9Q0YQ90</accession>
<dbReference type="InterPro" id="IPR035976">
    <property type="entry name" value="Sushi/SCR/CCP_sf"/>
</dbReference>
<feature type="domain" description="Sushi" evidence="3">
    <location>
        <begin position="150"/>
        <end position="210"/>
    </location>
</feature>
<dbReference type="CDD" id="cd00033">
    <property type="entry name" value="CCP"/>
    <property type="match status" value="1"/>
</dbReference>
<dbReference type="Gene3D" id="2.10.70.10">
    <property type="entry name" value="Complement Module, domain 1"/>
    <property type="match status" value="1"/>
</dbReference>
<dbReference type="Pfam" id="PF00084">
    <property type="entry name" value="Sushi"/>
    <property type="match status" value="1"/>
</dbReference>
<proteinExistence type="predicted"/>
<protein>
    <submittedName>
        <fullName evidence="4">Complement factor H</fullName>
    </submittedName>
</protein>
<evidence type="ECO:0000259" key="3">
    <source>
        <dbReference type="PROSITE" id="PS50923"/>
    </source>
</evidence>
<keyword evidence="5" id="KW-1185">Reference proteome</keyword>
<name>A0A9Q0YQ90_HOLLE</name>
<dbReference type="SMART" id="SM00032">
    <property type="entry name" value="CCP"/>
    <property type="match status" value="2"/>
</dbReference>
<comment type="caution">
    <text evidence="4">The sequence shown here is derived from an EMBL/GenBank/DDBJ whole genome shotgun (WGS) entry which is preliminary data.</text>
</comment>
<dbReference type="EMBL" id="JAIZAY010000016">
    <property type="protein sequence ID" value="KAJ8026572.1"/>
    <property type="molecule type" value="Genomic_DNA"/>
</dbReference>
<organism evidence="4 5">
    <name type="scientific">Holothuria leucospilota</name>
    <name type="common">Black long sea cucumber</name>
    <name type="synonym">Mertensiothuria leucospilota</name>
    <dbReference type="NCBI Taxonomy" id="206669"/>
    <lineage>
        <taxon>Eukaryota</taxon>
        <taxon>Metazoa</taxon>
        <taxon>Echinodermata</taxon>
        <taxon>Eleutherozoa</taxon>
        <taxon>Echinozoa</taxon>
        <taxon>Holothuroidea</taxon>
        <taxon>Aspidochirotacea</taxon>
        <taxon>Aspidochirotida</taxon>
        <taxon>Holothuriidae</taxon>
        <taxon>Holothuria</taxon>
    </lineage>
</organism>
<reference evidence="4" key="1">
    <citation type="submission" date="2021-10" db="EMBL/GenBank/DDBJ databases">
        <title>Tropical sea cucumber genome reveals ecological adaptation and Cuvierian tubules defense mechanism.</title>
        <authorList>
            <person name="Chen T."/>
        </authorList>
    </citation>
    <scope>NUCLEOTIDE SEQUENCE</scope>
    <source>
        <strain evidence="4">Nanhai2018</strain>
        <tissue evidence="4">Muscle</tissue>
    </source>
</reference>
<dbReference type="OrthoDB" id="406096at2759"/>
<feature type="disulfide bond" evidence="2">
    <location>
        <begin position="181"/>
        <end position="208"/>
    </location>
</feature>
<dbReference type="PROSITE" id="PS50923">
    <property type="entry name" value="SUSHI"/>
    <property type="match status" value="1"/>
</dbReference>
<keyword evidence="1 2" id="KW-1015">Disulfide bond</keyword>
<dbReference type="InterPro" id="IPR000436">
    <property type="entry name" value="Sushi_SCR_CCP_dom"/>
</dbReference>
<keyword evidence="2" id="KW-0768">Sushi</keyword>